<keyword evidence="6 8" id="KW-0520">NAD</keyword>
<gene>
    <name evidence="13" type="primary">ugdH</name>
    <name evidence="13" type="ORF">GCM10007989_21400</name>
</gene>
<dbReference type="Gene3D" id="1.20.5.100">
    <property type="entry name" value="Cytochrome c1, transmembrane anchor, C-terminal"/>
    <property type="match status" value="1"/>
</dbReference>
<dbReference type="InterPro" id="IPR014026">
    <property type="entry name" value="UDP-Glc/GDP-Man_DH_dimer"/>
</dbReference>
<dbReference type="InterPro" id="IPR036291">
    <property type="entry name" value="NAD(P)-bd_dom_sf"/>
</dbReference>
<reference evidence="13" key="2">
    <citation type="submission" date="2020-09" db="EMBL/GenBank/DDBJ databases">
        <authorList>
            <person name="Sun Q."/>
            <person name="Kim S."/>
        </authorList>
    </citation>
    <scope>NUCLEOTIDE SEQUENCE</scope>
    <source>
        <strain evidence="13">KCTC 32437</strain>
    </source>
</reference>
<evidence type="ECO:0000256" key="8">
    <source>
        <dbReference type="PIRNR" id="PIRNR000124"/>
    </source>
</evidence>
<comment type="catalytic activity">
    <reaction evidence="7 8">
        <text>UDP-alpha-D-glucose + 2 NAD(+) + H2O = UDP-alpha-D-glucuronate + 2 NADH + 3 H(+)</text>
        <dbReference type="Rhea" id="RHEA:23596"/>
        <dbReference type="ChEBI" id="CHEBI:15377"/>
        <dbReference type="ChEBI" id="CHEBI:15378"/>
        <dbReference type="ChEBI" id="CHEBI:57540"/>
        <dbReference type="ChEBI" id="CHEBI:57945"/>
        <dbReference type="ChEBI" id="CHEBI:58052"/>
        <dbReference type="ChEBI" id="CHEBI:58885"/>
        <dbReference type="EC" id="1.1.1.22"/>
    </reaction>
</comment>
<dbReference type="SUPFAM" id="SSF51735">
    <property type="entry name" value="NAD(P)-binding Rossmann-fold domains"/>
    <property type="match status" value="1"/>
</dbReference>
<dbReference type="SUPFAM" id="SSF48179">
    <property type="entry name" value="6-phosphogluconate dehydrogenase C-terminal domain-like"/>
    <property type="match status" value="1"/>
</dbReference>
<evidence type="ECO:0000256" key="1">
    <source>
        <dbReference type="ARBA" id="ARBA00004701"/>
    </source>
</evidence>
<dbReference type="Pfam" id="PF03720">
    <property type="entry name" value="UDPG_MGDP_dh_C"/>
    <property type="match status" value="1"/>
</dbReference>
<feature type="domain" description="UDP-glucose/GDP-mannose dehydrogenase C-terminal" evidence="12">
    <location>
        <begin position="316"/>
        <end position="413"/>
    </location>
</feature>
<dbReference type="Proteomes" id="UP000646579">
    <property type="component" value="Unassembled WGS sequence"/>
</dbReference>
<protein>
    <recommendedName>
        <fullName evidence="4 8">UDP-glucose 6-dehydrogenase</fullName>
        <ecNumber evidence="3 8">1.1.1.22</ecNumber>
    </recommendedName>
</protein>
<evidence type="ECO:0000256" key="10">
    <source>
        <dbReference type="PIRSR" id="PIRSR500134-2"/>
    </source>
</evidence>
<evidence type="ECO:0000256" key="3">
    <source>
        <dbReference type="ARBA" id="ARBA00012954"/>
    </source>
</evidence>
<dbReference type="GO" id="GO:0003979">
    <property type="term" value="F:UDP-glucose 6-dehydrogenase activity"/>
    <property type="evidence" value="ECO:0007669"/>
    <property type="project" value="UniProtKB-EC"/>
</dbReference>
<feature type="binding site" evidence="11">
    <location>
        <position position="265"/>
    </location>
    <ligand>
        <name>NAD(+)</name>
        <dbReference type="ChEBI" id="CHEBI:57540"/>
    </ligand>
</feature>
<organism evidence="13 14">
    <name type="scientific">Devosia pacifica</name>
    <dbReference type="NCBI Taxonomy" id="1335967"/>
    <lineage>
        <taxon>Bacteria</taxon>
        <taxon>Pseudomonadati</taxon>
        <taxon>Pseudomonadota</taxon>
        <taxon>Alphaproteobacteria</taxon>
        <taxon>Hyphomicrobiales</taxon>
        <taxon>Devosiaceae</taxon>
        <taxon>Devosia</taxon>
    </lineage>
</organism>
<dbReference type="Pfam" id="PF00984">
    <property type="entry name" value="UDPG_MGDP_dh"/>
    <property type="match status" value="1"/>
</dbReference>
<name>A0A918S5N8_9HYPH</name>
<feature type="binding site" evidence="11">
    <location>
        <position position="154"/>
    </location>
    <ligand>
        <name>NAD(+)</name>
        <dbReference type="ChEBI" id="CHEBI:57540"/>
    </ligand>
</feature>
<evidence type="ECO:0000313" key="13">
    <source>
        <dbReference type="EMBL" id="GHA25448.1"/>
    </source>
</evidence>
<accession>A0A918S5N8</accession>
<reference evidence="13" key="1">
    <citation type="journal article" date="2014" name="Int. J. Syst. Evol. Microbiol.">
        <title>Complete genome sequence of Corynebacterium casei LMG S-19264T (=DSM 44701T), isolated from a smear-ripened cheese.</title>
        <authorList>
            <consortium name="US DOE Joint Genome Institute (JGI-PGF)"/>
            <person name="Walter F."/>
            <person name="Albersmeier A."/>
            <person name="Kalinowski J."/>
            <person name="Ruckert C."/>
        </authorList>
    </citation>
    <scope>NUCLEOTIDE SEQUENCE</scope>
    <source>
        <strain evidence="13">KCTC 32437</strain>
    </source>
</reference>
<dbReference type="SMART" id="SM00984">
    <property type="entry name" value="UDPG_MGDP_dh_C"/>
    <property type="match status" value="1"/>
</dbReference>
<evidence type="ECO:0000256" key="6">
    <source>
        <dbReference type="ARBA" id="ARBA00023027"/>
    </source>
</evidence>
<dbReference type="PIRSF" id="PIRSF500134">
    <property type="entry name" value="UDPglc_DH_bac"/>
    <property type="match status" value="1"/>
</dbReference>
<comment type="caution">
    <text evidence="13">The sequence shown here is derived from an EMBL/GenBank/DDBJ whole genome shotgun (WGS) entry which is preliminary data.</text>
</comment>
<dbReference type="InterPro" id="IPR017476">
    <property type="entry name" value="UDP-Glc/GDP-Man"/>
</dbReference>
<dbReference type="InterPro" id="IPR036220">
    <property type="entry name" value="UDP-Glc/GDP-Man_DH_C_sf"/>
</dbReference>
<dbReference type="InterPro" id="IPR014027">
    <property type="entry name" value="UDP-Glc/GDP-Man_DH_C"/>
</dbReference>
<feature type="active site" description="Nucleophile" evidence="9">
    <location>
        <position position="262"/>
    </location>
</feature>
<proteinExistence type="inferred from homology"/>
<dbReference type="EMBL" id="BMZE01000002">
    <property type="protein sequence ID" value="GHA25448.1"/>
    <property type="molecule type" value="Genomic_DNA"/>
</dbReference>
<evidence type="ECO:0000256" key="7">
    <source>
        <dbReference type="ARBA" id="ARBA00047473"/>
    </source>
</evidence>
<dbReference type="PANTHER" id="PTHR43750:SF3">
    <property type="entry name" value="UDP-GLUCOSE 6-DEHYDROGENASE TUAD"/>
    <property type="match status" value="1"/>
</dbReference>
<feature type="binding site" evidence="11">
    <location>
        <position position="330"/>
    </location>
    <ligand>
        <name>NAD(+)</name>
        <dbReference type="ChEBI" id="CHEBI:57540"/>
    </ligand>
</feature>
<evidence type="ECO:0000256" key="2">
    <source>
        <dbReference type="ARBA" id="ARBA00006601"/>
    </source>
</evidence>
<dbReference type="PIRSF" id="PIRSF000124">
    <property type="entry name" value="UDPglc_GDPman_dh"/>
    <property type="match status" value="1"/>
</dbReference>
<feature type="binding site" evidence="11">
    <location>
        <position position="30"/>
    </location>
    <ligand>
        <name>NAD(+)</name>
        <dbReference type="ChEBI" id="CHEBI:57540"/>
    </ligand>
</feature>
<dbReference type="InterPro" id="IPR008927">
    <property type="entry name" value="6-PGluconate_DH-like_C_sf"/>
</dbReference>
<feature type="binding site" evidence="11">
    <location>
        <position position="86"/>
    </location>
    <ligand>
        <name>NAD(+)</name>
        <dbReference type="ChEBI" id="CHEBI:57540"/>
    </ligand>
</feature>
<dbReference type="RefSeq" id="WP_189425667.1">
    <property type="nucleotide sequence ID" value="NZ_BMZE01000002.1"/>
</dbReference>
<dbReference type="SUPFAM" id="SSF52413">
    <property type="entry name" value="UDP-glucose/GDP-mannose dehydrogenase C-terminal domain"/>
    <property type="match status" value="1"/>
</dbReference>
<feature type="binding site" evidence="10">
    <location>
        <position position="259"/>
    </location>
    <ligand>
        <name>substrate</name>
    </ligand>
</feature>
<keyword evidence="14" id="KW-1185">Reference proteome</keyword>
<comment type="similarity">
    <text evidence="2 8">Belongs to the UDP-glucose/GDP-mannose dehydrogenase family.</text>
</comment>
<sequence>MRVAIVGSGYVGLVSGACLADFGHDITCIDRDEHRIAELRSGLVPIYEPGLAELIAANVAEGRLRFDTRLDQAVAAADIVVIAVGTPASDNDEADLSSVHAAAKSIGLALDGFTLVVTKSTVPVGTGDAVASAIHAARPDAVFDVVSNPEFLREGAAIKDFCQPERIVVGAETERARALMSELYRPLTQRGTALFMTTRRSAELLKYAANAFLAMKISFINEMADLCEKAGGDIADVARGIGLDSRIGPKFLEAGPGYGGSCFPKDTRALAAMGRRYEAPQRLVEATIAVNAERFTRMARRIVEACGGSVEGRRIALLGLTFKPGTDDMRESPALGIAEALIRAGARISAYDPQAAAGLAGLALSEDAYAAATGADCLVLATEWREFRALDMARIRDIMAQPVIVDLRNLFDARTMRALGFEYRGIGRPALDVDTPSMRAAE</sequence>
<evidence type="ECO:0000256" key="4">
    <source>
        <dbReference type="ARBA" id="ARBA00015132"/>
    </source>
</evidence>
<dbReference type="PANTHER" id="PTHR43750">
    <property type="entry name" value="UDP-GLUCOSE 6-DEHYDROGENASE TUAD"/>
    <property type="match status" value="1"/>
</dbReference>
<dbReference type="EC" id="1.1.1.22" evidence="3 8"/>
<dbReference type="PROSITE" id="PS51257">
    <property type="entry name" value="PROKAR_LIPOPROTEIN"/>
    <property type="match status" value="1"/>
</dbReference>
<dbReference type="Pfam" id="PF03721">
    <property type="entry name" value="UDPG_MGDP_dh_N"/>
    <property type="match status" value="1"/>
</dbReference>
<dbReference type="InterPro" id="IPR028357">
    <property type="entry name" value="UDPglc_DH_bac"/>
</dbReference>
<evidence type="ECO:0000256" key="11">
    <source>
        <dbReference type="PIRSR" id="PIRSR500134-3"/>
    </source>
</evidence>
<evidence type="ECO:0000256" key="9">
    <source>
        <dbReference type="PIRSR" id="PIRSR500134-1"/>
    </source>
</evidence>
<keyword evidence="5 8" id="KW-0560">Oxidoreductase</keyword>
<evidence type="ECO:0000259" key="12">
    <source>
        <dbReference type="SMART" id="SM00984"/>
    </source>
</evidence>
<comment type="pathway">
    <text evidence="1">Nucleotide-sugar biosynthesis; UDP-alpha-D-glucuronate biosynthesis; UDP-alpha-D-glucuronate from UDP-alpha-D-glucose: step 1/1.</text>
</comment>
<feature type="binding site" evidence="10">
    <location>
        <position position="323"/>
    </location>
    <ligand>
        <name>substrate</name>
    </ligand>
</feature>
<dbReference type="GO" id="GO:0051287">
    <property type="term" value="F:NAD binding"/>
    <property type="evidence" value="ECO:0007669"/>
    <property type="project" value="InterPro"/>
</dbReference>
<feature type="binding site" evidence="11">
    <location>
        <position position="121"/>
    </location>
    <ligand>
        <name>NAD(+)</name>
        <dbReference type="ChEBI" id="CHEBI:57540"/>
    </ligand>
</feature>
<feature type="binding site" evidence="10">
    <location>
        <begin position="151"/>
        <end position="154"/>
    </location>
    <ligand>
        <name>substrate</name>
    </ligand>
</feature>
<dbReference type="AlphaFoldDB" id="A0A918S5N8"/>
<feature type="binding site" evidence="11">
    <location>
        <position position="35"/>
    </location>
    <ligand>
        <name>NAD(+)</name>
        <dbReference type="ChEBI" id="CHEBI:57540"/>
    </ligand>
</feature>
<dbReference type="Gene3D" id="3.40.50.720">
    <property type="entry name" value="NAD(P)-binding Rossmann-like Domain"/>
    <property type="match status" value="2"/>
</dbReference>
<feature type="binding site" evidence="10">
    <location>
        <position position="206"/>
    </location>
    <ligand>
        <name>substrate</name>
    </ligand>
</feature>
<dbReference type="InterPro" id="IPR001732">
    <property type="entry name" value="UDP-Glc/GDP-Man_DH_N"/>
</dbReference>
<evidence type="ECO:0000256" key="5">
    <source>
        <dbReference type="ARBA" id="ARBA00023002"/>
    </source>
</evidence>
<feature type="binding site" evidence="10">
    <location>
        <begin position="251"/>
        <end position="255"/>
    </location>
    <ligand>
        <name>substrate</name>
    </ligand>
</feature>
<evidence type="ECO:0000313" key="14">
    <source>
        <dbReference type="Proteomes" id="UP000646579"/>
    </source>
</evidence>
<dbReference type="GO" id="GO:0000271">
    <property type="term" value="P:polysaccharide biosynthetic process"/>
    <property type="evidence" value="ECO:0007669"/>
    <property type="project" value="InterPro"/>
</dbReference>
<dbReference type="NCBIfam" id="TIGR03026">
    <property type="entry name" value="NDP-sugDHase"/>
    <property type="match status" value="1"/>
</dbReference>